<sequence length="53" mass="5384">MTKSLTTQIASFALAALMTVGMLGSIQDLAKVETRLGAANALVAQAAHAARQA</sequence>
<proteinExistence type="predicted"/>
<dbReference type="EMBL" id="JAJLJH010000005">
    <property type="protein sequence ID" value="MCK9687523.1"/>
    <property type="molecule type" value="Genomic_DNA"/>
</dbReference>
<name>A0A9X1YMH9_9BURK</name>
<evidence type="ECO:0000313" key="3">
    <source>
        <dbReference type="Proteomes" id="UP001139353"/>
    </source>
</evidence>
<comment type="caution">
    <text evidence="2">The sequence shown here is derived from an EMBL/GenBank/DDBJ whole genome shotgun (WGS) entry which is preliminary data.</text>
</comment>
<organism evidence="2 3">
    <name type="scientific">Scleromatobacter humisilvae</name>
    <dbReference type="NCBI Taxonomy" id="2897159"/>
    <lineage>
        <taxon>Bacteria</taxon>
        <taxon>Pseudomonadati</taxon>
        <taxon>Pseudomonadota</taxon>
        <taxon>Betaproteobacteria</taxon>
        <taxon>Burkholderiales</taxon>
        <taxon>Sphaerotilaceae</taxon>
        <taxon>Scleromatobacter</taxon>
    </lineage>
</organism>
<keyword evidence="1" id="KW-0472">Membrane</keyword>
<dbReference type="RefSeq" id="WP_275683568.1">
    <property type="nucleotide sequence ID" value="NZ_JAJLJH010000005.1"/>
</dbReference>
<keyword evidence="1" id="KW-1133">Transmembrane helix</keyword>
<evidence type="ECO:0000313" key="2">
    <source>
        <dbReference type="EMBL" id="MCK9687523.1"/>
    </source>
</evidence>
<keyword evidence="3" id="KW-1185">Reference proteome</keyword>
<protein>
    <submittedName>
        <fullName evidence="2">Uncharacterized protein</fullName>
    </submittedName>
</protein>
<dbReference type="AlphaFoldDB" id="A0A9X1YMH9"/>
<evidence type="ECO:0000256" key="1">
    <source>
        <dbReference type="SAM" id="Phobius"/>
    </source>
</evidence>
<keyword evidence="1" id="KW-0812">Transmembrane</keyword>
<reference evidence="2" key="1">
    <citation type="submission" date="2021-11" db="EMBL/GenBank/DDBJ databases">
        <title>BS-T2-15 a new species belonging to the Comamonadaceae family isolated from the soil of a French oak forest.</title>
        <authorList>
            <person name="Mieszkin S."/>
            <person name="Alain K."/>
        </authorList>
    </citation>
    <scope>NUCLEOTIDE SEQUENCE</scope>
    <source>
        <strain evidence="2">BS-T2-15</strain>
    </source>
</reference>
<accession>A0A9X1YMH9</accession>
<dbReference type="Proteomes" id="UP001139353">
    <property type="component" value="Unassembled WGS sequence"/>
</dbReference>
<gene>
    <name evidence="2" type="ORF">LPC04_17610</name>
</gene>
<feature type="transmembrane region" description="Helical" evidence="1">
    <location>
        <begin position="6"/>
        <end position="26"/>
    </location>
</feature>